<evidence type="ECO:0000313" key="1">
    <source>
        <dbReference type="EMBL" id="GFZ85141.1"/>
    </source>
</evidence>
<dbReference type="EMBL" id="BMDU01000002">
    <property type="protein sequence ID" value="GFZ85141.1"/>
    <property type="molecule type" value="Genomic_DNA"/>
</dbReference>
<gene>
    <name evidence="1" type="ORF">GCM10019071_12700</name>
</gene>
<comment type="caution">
    <text evidence="1">The sequence shown here is derived from an EMBL/GenBank/DDBJ whole genome shotgun (WGS) entry which is preliminary data.</text>
</comment>
<sequence length="94" mass="9953">MPDPKLIAEGGKVAYAIHQAMTDGGIVGADRARSQLSEADIRALAAFRDHQLATLVAQVEDSPQGAEIRWQAALRAYDAHVSNVLATTISGAKK</sequence>
<keyword evidence="2" id="KW-1185">Reference proteome</keyword>
<evidence type="ECO:0000313" key="2">
    <source>
        <dbReference type="Proteomes" id="UP000628109"/>
    </source>
</evidence>
<proteinExistence type="predicted"/>
<organism evidence="1 2">
    <name type="scientific">Sphingobium fuliginis (strain ATCC 27551)</name>
    <dbReference type="NCBI Taxonomy" id="336203"/>
    <lineage>
        <taxon>Bacteria</taxon>
        <taxon>Pseudomonadati</taxon>
        <taxon>Pseudomonadota</taxon>
        <taxon>Alphaproteobacteria</taxon>
        <taxon>Sphingomonadales</taxon>
        <taxon>Sphingomonadaceae</taxon>
        <taxon>Sphingobium</taxon>
    </lineage>
</organism>
<dbReference type="Proteomes" id="UP000628109">
    <property type="component" value="Unassembled WGS sequence"/>
</dbReference>
<protein>
    <submittedName>
        <fullName evidence="1">Uncharacterized protein</fullName>
    </submittedName>
</protein>
<reference evidence="2" key="1">
    <citation type="journal article" date="2019" name="Int. J. Syst. Evol. Microbiol.">
        <title>The Global Catalogue of Microorganisms (GCM) 10K type strain sequencing project: providing services to taxonomists for standard genome sequencing and annotation.</title>
        <authorList>
            <consortium name="The Broad Institute Genomics Platform"/>
            <consortium name="The Broad Institute Genome Sequencing Center for Infectious Disease"/>
            <person name="Wu L."/>
            <person name="Ma J."/>
        </authorList>
    </citation>
    <scope>NUCLEOTIDE SEQUENCE [LARGE SCALE GENOMIC DNA]</scope>
    <source>
        <strain evidence="2">CCM 7327</strain>
    </source>
</reference>
<accession>A0ABQ1ET65</accession>
<dbReference type="RefSeq" id="WP_130029853.1">
    <property type="nucleotide sequence ID" value="NZ_BMDU01000002.1"/>
</dbReference>
<name>A0ABQ1ET65_SPHSA</name>